<feature type="signal peptide" evidence="1">
    <location>
        <begin position="1"/>
        <end position="18"/>
    </location>
</feature>
<comment type="caution">
    <text evidence="2">The sequence shown here is derived from an EMBL/GenBank/DDBJ whole genome shotgun (WGS) entry which is preliminary data.</text>
</comment>
<evidence type="ECO:0000313" key="2">
    <source>
        <dbReference type="EMBL" id="OCB77670.1"/>
    </source>
</evidence>
<keyword evidence="1" id="KW-0732">Signal</keyword>
<keyword evidence="3" id="KW-1185">Reference proteome</keyword>
<name>A0ABX2XPB6_9FLAO</name>
<dbReference type="Proteomes" id="UP000093343">
    <property type="component" value="Unassembled WGS sequence"/>
</dbReference>
<proteinExistence type="predicted"/>
<reference evidence="3" key="1">
    <citation type="submission" date="2016-03" db="EMBL/GenBank/DDBJ databases">
        <title>Draft genome sequence of Paenibacillus glacialis DSM 22343.</title>
        <authorList>
            <person name="Shin S.-K."/>
            <person name="Yi H."/>
        </authorList>
    </citation>
    <scope>NUCLEOTIDE SEQUENCE [LARGE SCALE GENOMIC DNA]</scope>
    <source>
        <strain evidence="3">CCUG 60099</strain>
    </source>
</reference>
<evidence type="ECO:0000313" key="3">
    <source>
        <dbReference type="Proteomes" id="UP000093343"/>
    </source>
</evidence>
<gene>
    <name evidence="2" type="ORF">FLP_01755</name>
</gene>
<evidence type="ECO:0000256" key="1">
    <source>
        <dbReference type="SAM" id="SignalP"/>
    </source>
</evidence>
<sequence>MKLLSFSILLLFTCLLSAQEKKCADFKTGKFLYKDSKYKYWVVTRNDSIQTETNSSLNWIAEGTIKWTDDCNYELVYTKAFSKEFIGKTVTAKIIKINGNEILCHSILEGIVLDLEMIKIE</sequence>
<protein>
    <submittedName>
        <fullName evidence="2">Uncharacterized protein</fullName>
    </submittedName>
</protein>
<feature type="chain" id="PRO_5045146736" evidence="1">
    <location>
        <begin position="19"/>
        <end position="121"/>
    </location>
</feature>
<dbReference type="RefSeq" id="WP_065447791.1">
    <property type="nucleotide sequence ID" value="NZ_LVEN01000002.1"/>
</dbReference>
<dbReference type="EMBL" id="LVEN01000002">
    <property type="protein sequence ID" value="OCB77670.1"/>
    <property type="molecule type" value="Genomic_DNA"/>
</dbReference>
<accession>A0ABX2XPB6</accession>
<organism evidence="2 3">
    <name type="scientific">Flavobacterium piscis</name>
    <dbReference type="NCBI Taxonomy" id="1114874"/>
    <lineage>
        <taxon>Bacteria</taxon>
        <taxon>Pseudomonadati</taxon>
        <taxon>Bacteroidota</taxon>
        <taxon>Flavobacteriia</taxon>
        <taxon>Flavobacteriales</taxon>
        <taxon>Flavobacteriaceae</taxon>
        <taxon>Flavobacterium</taxon>
    </lineage>
</organism>